<dbReference type="Pfam" id="PF00004">
    <property type="entry name" value="AAA"/>
    <property type="match status" value="1"/>
</dbReference>
<name>A0ABD3PZ22_9STRA</name>
<keyword evidence="3" id="KW-1185">Reference proteome</keyword>
<reference evidence="2 3" key="1">
    <citation type="journal article" date="2020" name="G3 (Bethesda)">
        <title>Improved Reference Genome for Cyclotella cryptica CCMP332, a Model for Cell Wall Morphogenesis, Salinity Adaptation, and Lipid Production in Diatoms (Bacillariophyta).</title>
        <authorList>
            <person name="Roberts W.R."/>
            <person name="Downey K.M."/>
            <person name="Ruck E.C."/>
            <person name="Traller J.C."/>
            <person name="Alverson A.J."/>
        </authorList>
    </citation>
    <scope>NUCLEOTIDE SEQUENCE [LARGE SCALE GENOMIC DNA]</scope>
    <source>
        <strain evidence="2 3">CCMP332</strain>
    </source>
</reference>
<dbReference type="AlphaFoldDB" id="A0ABD3PZ22"/>
<gene>
    <name evidence="2" type="ORF">HJC23_005556</name>
</gene>
<accession>A0ABD3PZ22</accession>
<evidence type="ECO:0000313" key="2">
    <source>
        <dbReference type="EMBL" id="KAL3792586.1"/>
    </source>
</evidence>
<dbReference type="PROSITE" id="PS50020">
    <property type="entry name" value="WW_DOMAIN_2"/>
    <property type="match status" value="1"/>
</dbReference>
<dbReference type="Proteomes" id="UP001516023">
    <property type="component" value="Unassembled WGS sequence"/>
</dbReference>
<protein>
    <recommendedName>
        <fullName evidence="1">WW domain-containing protein</fullName>
    </recommendedName>
</protein>
<proteinExistence type="predicted"/>
<dbReference type="EMBL" id="JABMIG020000100">
    <property type="protein sequence ID" value="KAL3792586.1"/>
    <property type="molecule type" value="Genomic_DNA"/>
</dbReference>
<dbReference type="InterPro" id="IPR027417">
    <property type="entry name" value="P-loop_NTPase"/>
</dbReference>
<sequence length="914" mass="100554">MTADNTPPSEPNDVHAVNYPEIYELASSLPPGWIRRDDSPRQAPFLHVESGRCSWKHPNLQKILDAKKIMDAGKRKQPCDCYSKLAPVGGGGAKARLDGVDISAVLSPRADGQGEPTQETSVPETLRKKYKRMIKAGVPMDRVCQLAGVEAGLSQEAAMALFGTNQPAKVEEDATDGESADGRADKVIPAKQDPKMVKFQRMHKAGIPMAAIRNAAHLQGKGRDVQCQCFEFGMRIGLILYSSCRGGKVAFPSSNGMTTFPLTDLVRKMVQTVEKTARFDVGSGKEVVVDNLTLFHALGALKGFQFARDEYNSTIGWTVDTSTREIIHAKRAALLEMIRSLGVVAATDGYVDINGLDELVSYVEQINKEEIDRSRVLIKDGLYDYDSLHLLYPPGALVLAKHAGGGGVDSFAQVVWNRYTQGSTSMGKPVKYFQLCVRYVVPCGGGKATFAEVVEGMEMFEGRRSLSASAAGAGVGLAFVPPMEEDRLALLQQCSRRGDLYNRIVSSYESNKGSNFAYMEYERGCFFQKTIGAFSRGKASAALATGGRIVLDFDGAAENGHSISIGRDDMIEGLQLKLKEYKLYLRSKQQNKISGSSTPENTGDMVLFSQVPHEYLPLVWPSLVGFSLTNKSWGDVLLDGIKDIQFDPEIFDRLFLPESRKRMIKALIKHTNVEGGFHDLVAGKGEGTVFLLYGEPGNGKTLTAEAVAETLHRPLYSVSMGTLGTTADELEKRLSEILLLSSKWNALVLLDEADSFLEARSPHSSLERNAMVSVMLRLVEYHQGILFLTSNRIESLDPAFQTRITLALRYESLDLDGRAAVWTNLLEKSGFGPTLDTIDVRALAVPVLNGRDIKNALRLAMAMAADQGESLTQELLVETAMTVNGYRESMRGDWEMGDRAVRKRRGWIRSFWHR</sequence>
<dbReference type="SMART" id="SM00382">
    <property type="entry name" value="AAA"/>
    <property type="match status" value="1"/>
</dbReference>
<dbReference type="SUPFAM" id="SSF52540">
    <property type="entry name" value="P-loop containing nucleoside triphosphate hydrolases"/>
    <property type="match status" value="1"/>
</dbReference>
<organism evidence="2 3">
    <name type="scientific">Cyclotella cryptica</name>
    <dbReference type="NCBI Taxonomy" id="29204"/>
    <lineage>
        <taxon>Eukaryota</taxon>
        <taxon>Sar</taxon>
        <taxon>Stramenopiles</taxon>
        <taxon>Ochrophyta</taxon>
        <taxon>Bacillariophyta</taxon>
        <taxon>Coscinodiscophyceae</taxon>
        <taxon>Thalassiosirophycidae</taxon>
        <taxon>Stephanodiscales</taxon>
        <taxon>Stephanodiscaceae</taxon>
        <taxon>Cyclotella</taxon>
    </lineage>
</organism>
<dbReference type="CDD" id="cd19481">
    <property type="entry name" value="RecA-like_protease"/>
    <property type="match status" value="1"/>
</dbReference>
<dbReference type="PANTHER" id="PTHR46411">
    <property type="entry name" value="FAMILY ATPASE, PUTATIVE-RELATED"/>
    <property type="match status" value="1"/>
</dbReference>
<dbReference type="InterPro" id="IPR003593">
    <property type="entry name" value="AAA+_ATPase"/>
</dbReference>
<feature type="domain" description="WW" evidence="1">
    <location>
        <begin position="27"/>
        <end position="60"/>
    </location>
</feature>
<dbReference type="PANTHER" id="PTHR46411:SF3">
    <property type="entry name" value="AAA+ ATPASE DOMAIN-CONTAINING PROTEIN"/>
    <property type="match status" value="1"/>
</dbReference>
<dbReference type="InterPro" id="IPR001202">
    <property type="entry name" value="WW_dom"/>
</dbReference>
<dbReference type="Gene3D" id="3.40.50.300">
    <property type="entry name" value="P-loop containing nucleotide triphosphate hydrolases"/>
    <property type="match status" value="1"/>
</dbReference>
<comment type="caution">
    <text evidence="2">The sequence shown here is derived from an EMBL/GenBank/DDBJ whole genome shotgun (WGS) entry which is preliminary data.</text>
</comment>
<evidence type="ECO:0000313" key="3">
    <source>
        <dbReference type="Proteomes" id="UP001516023"/>
    </source>
</evidence>
<dbReference type="InterPro" id="IPR003959">
    <property type="entry name" value="ATPase_AAA_core"/>
</dbReference>
<evidence type="ECO:0000259" key="1">
    <source>
        <dbReference type="PROSITE" id="PS50020"/>
    </source>
</evidence>